<evidence type="ECO:0000256" key="8">
    <source>
        <dbReference type="ARBA" id="ARBA00022989"/>
    </source>
</evidence>
<comment type="function">
    <text evidence="1">Required for nicotinamide riboside transport across the inner membrane.</text>
</comment>
<keyword evidence="9 10" id="KW-0472">Membrane</keyword>
<evidence type="ECO:0000256" key="1">
    <source>
        <dbReference type="ARBA" id="ARBA00002672"/>
    </source>
</evidence>
<dbReference type="EMBL" id="RJUK01000004">
    <property type="protein sequence ID" value="ROQ17077.1"/>
    <property type="molecule type" value="Genomic_DNA"/>
</dbReference>
<sequence length="211" mass="24437">MNDITQQLADTWSQWLGWELVAVTLALAYLVLAVRQNALCWYAGFLSTAIYTALYWNVSLLMESGLNVYYMAMAVYGWWQWRHGGRGDTELPVQTWRWRTHLLVIGGIVLVSLASGTWLTMFTQAAWPYLDSFTTWAAVVTTYMVARKVLENWLYWMVINSLQMIILWERSLYLTALLMALYLIISVFGWLSWVRDYRGQSSDRAEEAACA</sequence>
<comment type="similarity">
    <text evidence="3">Belongs to the nicotinamide ribonucleoside (NR) uptake permease (TC 4.B.1) family.</text>
</comment>
<dbReference type="NCBIfam" id="TIGR01528">
    <property type="entry name" value="NMN_trans_PnuC"/>
    <property type="match status" value="1"/>
</dbReference>
<evidence type="ECO:0000256" key="4">
    <source>
        <dbReference type="ARBA" id="ARBA00017522"/>
    </source>
</evidence>
<gene>
    <name evidence="11" type="ORF">EDC38_3192</name>
</gene>
<feature type="transmembrane region" description="Helical" evidence="10">
    <location>
        <begin position="102"/>
        <end position="121"/>
    </location>
</feature>
<feature type="transmembrane region" description="Helical" evidence="10">
    <location>
        <begin position="174"/>
        <end position="194"/>
    </location>
</feature>
<organism evidence="11 12">
    <name type="scientific">Marinimicrobium koreense</name>
    <dbReference type="NCBI Taxonomy" id="306545"/>
    <lineage>
        <taxon>Bacteria</taxon>
        <taxon>Pseudomonadati</taxon>
        <taxon>Pseudomonadota</taxon>
        <taxon>Gammaproteobacteria</taxon>
        <taxon>Cellvibrionales</taxon>
        <taxon>Cellvibrionaceae</taxon>
        <taxon>Marinimicrobium</taxon>
    </lineage>
</organism>
<dbReference type="InterPro" id="IPR006419">
    <property type="entry name" value="NMN_transpt_PnuC"/>
</dbReference>
<evidence type="ECO:0000256" key="5">
    <source>
        <dbReference type="ARBA" id="ARBA00022448"/>
    </source>
</evidence>
<dbReference type="PANTHER" id="PTHR36122">
    <property type="entry name" value="NICOTINAMIDE RIBOSIDE TRANSPORTER PNUC"/>
    <property type="match status" value="1"/>
</dbReference>
<keyword evidence="7 10" id="KW-0812">Transmembrane</keyword>
<evidence type="ECO:0000256" key="6">
    <source>
        <dbReference type="ARBA" id="ARBA00022475"/>
    </source>
</evidence>
<dbReference type="AlphaFoldDB" id="A0A3N1NPX8"/>
<evidence type="ECO:0000313" key="12">
    <source>
        <dbReference type="Proteomes" id="UP000273643"/>
    </source>
</evidence>
<keyword evidence="12" id="KW-1185">Reference proteome</keyword>
<evidence type="ECO:0000256" key="2">
    <source>
        <dbReference type="ARBA" id="ARBA00004651"/>
    </source>
</evidence>
<feature type="transmembrane region" description="Helical" evidence="10">
    <location>
        <begin position="39"/>
        <end position="58"/>
    </location>
</feature>
<comment type="subcellular location">
    <subcellularLocation>
        <location evidence="2">Cell membrane</location>
        <topology evidence="2">Multi-pass membrane protein</topology>
    </subcellularLocation>
</comment>
<keyword evidence="5" id="KW-0813">Transport</keyword>
<evidence type="ECO:0000256" key="10">
    <source>
        <dbReference type="SAM" id="Phobius"/>
    </source>
</evidence>
<accession>A0A3N1NPX8</accession>
<dbReference type="OrthoDB" id="9791248at2"/>
<dbReference type="GO" id="GO:0005886">
    <property type="term" value="C:plasma membrane"/>
    <property type="evidence" value="ECO:0007669"/>
    <property type="project" value="UniProtKB-SubCell"/>
</dbReference>
<feature type="transmembrane region" description="Helical" evidence="10">
    <location>
        <begin position="12"/>
        <end position="32"/>
    </location>
</feature>
<proteinExistence type="inferred from homology"/>
<dbReference type="Proteomes" id="UP000273643">
    <property type="component" value="Unassembled WGS sequence"/>
</dbReference>
<keyword evidence="8 10" id="KW-1133">Transmembrane helix</keyword>
<evidence type="ECO:0000256" key="7">
    <source>
        <dbReference type="ARBA" id="ARBA00022692"/>
    </source>
</evidence>
<dbReference type="RefSeq" id="WP_123639537.1">
    <property type="nucleotide sequence ID" value="NZ_JBHYFO010000024.1"/>
</dbReference>
<comment type="caution">
    <text evidence="11">The sequence shown here is derived from an EMBL/GenBank/DDBJ whole genome shotgun (WGS) entry which is preliminary data.</text>
</comment>
<protein>
    <recommendedName>
        <fullName evidence="4">Nicotinamide riboside transporter PnuC</fullName>
    </recommendedName>
</protein>
<evidence type="ECO:0000256" key="3">
    <source>
        <dbReference type="ARBA" id="ARBA00006669"/>
    </source>
</evidence>
<dbReference type="GO" id="GO:0034257">
    <property type="term" value="F:nicotinamide riboside transmembrane transporter activity"/>
    <property type="evidence" value="ECO:0007669"/>
    <property type="project" value="InterPro"/>
</dbReference>
<feature type="transmembrane region" description="Helical" evidence="10">
    <location>
        <begin position="64"/>
        <end position="81"/>
    </location>
</feature>
<name>A0A3N1NPX8_9GAMM</name>
<reference evidence="11 12" key="1">
    <citation type="submission" date="2018-11" db="EMBL/GenBank/DDBJ databases">
        <title>Genomic Encyclopedia of Type Strains, Phase IV (KMG-IV): sequencing the most valuable type-strain genomes for metagenomic binning, comparative biology and taxonomic classification.</title>
        <authorList>
            <person name="Goeker M."/>
        </authorList>
    </citation>
    <scope>NUCLEOTIDE SEQUENCE [LARGE SCALE GENOMIC DNA]</scope>
    <source>
        <strain evidence="11 12">DSM 16974</strain>
    </source>
</reference>
<evidence type="ECO:0000256" key="9">
    <source>
        <dbReference type="ARBA" id="ARBA00023136"/>
    </source>
</evidence>
<dbReference type="PANTHER" id="PTHR36122:SF2">
    <property type="entry name" value="NICOTINAMIDE RIBOSIDE TRANSPORTER PNUC"/>
    <property type="match status" value="1"/>
</dbReference>
<evidence type="ECO:0000313" key="11">
    <source>
        <dbReference type="EMBL" id="ROQ17077.1"/>
    </source>
</evidence>
<keyword evidence="6" id="KW-1003">Cell membrane</keyword>
<dbReference type="Pfam" id="PF04973">
    <property type="entry name" value="NMN_transporter"/>
    <property type="match status" value="1"/>
</dbReference>